<proteinExistence type="predicted"/>
<dbReference type="SMART" id="SM00526">
    <property type="entry name" value="H15"/>
    <property type="match status" value="1"/>
</dbReference>
<dbReference type="SUPFAM" id="SSF46785">
    <property type="entry name" value="Winged helix' DNA-binding domain"/>
    <property type="match status" value="1"/>
</dbReference>
<reference evidence="2" key="1">
    <citation type="submission" date="2025-08" db="UniProtKB">
        <authorList>
            <consortium name="Ensembl"/>
        </authorList>
    </citation>
    <scope>IDENTIFICATION</scope>
</reference>
<dbReference type="Gene3D" id="1.10.10.10">
    <property type="entry name" value="Winged helix-like DNA-binding domain superfamily/Winged helix DNA-binding domain"/>
    <property type="match status" value="1"/>
</dbReference>
<sequence>MARSSKRRSSRAKKTGPTIGDLIVDAVSASKERSGVSLPTLKKLLAAKGYDVKKNKARIKTAIKNLVTKGTLVQVKGSFKMGKKEIKLVIRVKLEVRNENKIEIHNTESKWSVNVYILCSITCSLNYSLMKPS</sequence>
<dbReference type="CDD" id="cd00073">
    <property type="entry name" value="H15"/>
    <property type="match status" value="1"/>
</dbReference>
<dbReference type="OMA" id="RINPCIL"/>
<dbReference type="GO" id="GO:0003677">
    <property type="term" value="F:DNA binding"/>
    <property type="evidence" value="ECO:0007669"/>
    <property type="project" value="InterPro"/>
</dbReference>
<dbReference type="InterPro" id="IPR036388">
    <property type="entry name" value="WH-like_DNA-bd_sf"/>
</dbReference>
<dbReference type="InterPro" id="IPR036390">
    <property type="entry name" value="WH_DNA-bd_sf"/>
</dbReference>
<name>A0A3Q3W7M5_MOLML</name>
<dbReference type="AlphaFoldDB" id="A0A3Q3W7M5"/>
<dbReference type="PROSITE" id="PS51504">
    <property type="entry name" value="H15"/>
    <property type="match status" value="1"/>
</dbReference>
<dbReference type="STRING" id="94237.ENSMMOP00000012521"/>
<feature type="domain" description="H15" evidence="1">
    <location>
        <begin position="15"/>
        <end position="83"/>
    </location>
</feature>
<reference evidence="2" key="2">
    <citation type="submission" date="2025-09" db="UniProtKB">
        <authorList>
            <consortium name="Ensembl"/>
        </authorList>
    </citation>
    <scope>IDENTIFICATION</scope>
</reference>
<dbReference type="Proteomes" id="UP000261620">
    <property type="component" value="Unplaced"/>
</dbReference>
<keyword evidence="3" id="KW-1185">Reference proteome</keyword>
<dbReference type="GO" id="GO:0000786">
    <property type="term" value="C:nucleosome"/>
    <property type="evidence" value="ECO:0007669"/>
    <property type="project" value="InterPro"/>
</dbReference>
<accession>A0A3Q3W7M5</accession>
<evidence type="ECO:0000313" key="3">
    <source>
        <dbReference type="Proteomes" id="UP000261620"/>
    </source>
</evidence>
<dbReference type="Pfam" id="PF00538">
    <property type="entry name" value="Linker_histone"/>
    <property type="match status" value="1"/>
</dbReference>
<dbReference type="Ensembl" id="ENSMMOT00000012726.1">
    <property type="protein sequence ID" value="ENSMMOP00000012521.1"/>
    <property type="gene ID" value="ENSMMOG00000009627.1"/>
</dbReference>
<evidence type="ECO:0000313" key="2">
    <source>
        <dbReference type="Ensembl" id="ENSMMOP00000012521.1"/>
    </source>
</evidence>
<evidence type="ECO:0000259" key="1">
    <source>
        <dbReference type="PROSITE" id="PS51504"/>
    </source>
</evidence>
<dbReference type="InterPro" id="IPR005818">
    <property type="entry name" value="Histone_H1/H5_H15"/>
</dbReference>
<protein>
    <recommendedName>
        <fullName evidence="1">H15 domain-containing protein</fullName>
    </recommendedName>
</protein>
<organism evidence="2 3">
    <name type="scientific">Mola mola</name>
    <name type="common">Ocean sunfish</name>
    <name type="synonym">Tetraodon mola</name>
    <dbReference type="NCBI Taxonomy" id="94237"/>
    <lineage>
        <taxon>Eukaryota</taxon>
        <taxon>Metazoa</taxon>
        <taxon>Chordata</taxon>
        <taxon>Craniata</taxon>
        <taxon>Vertebrata</taxon>
        <taxon>Euteleostomi</taxon>
        <taxon>Actinopterygii</taxon>
        <taxon>Neopterygii</taxon>
        <taxon>Teleostei</taxon>
        <taxon>Neoteleostei</taxon>
        <taxon>Acanthomorphata</taxon>
        <taxon>Eupercaria</taxon>
        <taxon>Tetraodontiformes</taxon>
        <taxon>Molidae</taxon>
        <taxon>Mola</taxon>
    </lineage>
</organism>
<dbReference type="GO" id="GO:0006334">
    <property type="term" value="P:nucleosome assembly"/>
    <property type="evidence" value="ECO:0007669"/>
    <property type="project" value="InterPro"/>
</dbReference>